<dbReference type="Proteomes" id="UP000011648">
    <property type="component" value="Unassembled WGS sequence"/>
</dbReference>
<dbReference type="OrthoDB" id="198775at2157"/>
<dbReference type="InterPro" id="IPR049381">
    <property type="entry name" value="UbiD-like_C"/>
</dbReference>
<dbReference type="RefSeq" id="WP_006826239.1">
    <property type="nucleotide sequence ID" value="NZ_AOIL01000048.1"/>
</dbReference>
<dbReference type="SUPFAM" id="SSF143968">
    <property type="entry name" value="UbiD C-terminal domain-like"/>
    <property type="match status" value="1"/>
</dbReference>
<dbReference type="Gene3D" id="3.40.1670.10">
    <property type="entry name" value="UbiD C-terminal domain-like"/>
    <property type="match status" value="1"/>
</dbReference>
<proteinExistence type="predicted"/>
<comment type="caution">
    <text evidence="2">The sequence shown here is derived from an EMBL/GenBank/DDBJ whole genome shotgun (WGS) entry which is preliminary data.</text>
</comment>
<evidence type="ECO:0000313" key="2">
    <source>
        <dbReference type="EMBL" id="ELY89842.1"/>
    </source>
</evidence>
<organism evidence="2 3">
    <name type="scientific">Natrialba taiwanensis DSM 12281</name>
    <dbReference type="NCBI Taxonomy" id="1230458"/>
    <lineage>
        <taxon>Archaea</taxon>
        <taxon>Methanobacteriati</taxon>
        <taxon>Methanobacteriota</taxon>
        <taxon>Stenosarchaea group</taxon>
        <taxon>Halobacteria</taxon>
        <taxon>Halobacteriales</taxon>
        <taxon>Natrialbaceae</taxon>
        <taxon>Natrialba</taxon>
    </lineage>
</organism>
<gene>
    <name evidence="2" type="ORF">C484_12606</name>
</gene>
<dbReference type="EMBL" id="AOIL01000048">
    <property type="protein sequence ID" value="ELY89842.1"/>
    <property type="molecule type" value="Genomic_DNA"/>
</dbReference>
<evidence type="ECO:0000313" key="3">
    <source>
        <dbReference type="Proteomes" id="UP000011648"/>
    </source>
</evidence>
<dbReference type="AlphaFoldDB" id="L9ZW67"/>
<protein>
    <recommendedName>
        <fullName evidence="1">3-octaprenyl-4-hydroxybenzoate carboxy-lyase-like C-terminal domain-containing protein</fullName>
    </recommendedName>
</protein>
<dbReference type="Pfam" id="PF20696">
    <property type="entry name" value="UbiD_C"/>
    <property type="match status" value="1"/>
</dbReference>
<dbReference type="PATRIC" id="fig|1230458.4.peg.2535"/>
<evidence type="ECO:0000259" key="1">
    <source>
        <dbReference type="Pfam" id="PF20696"/>
    </source>
</evidence>
<accession>L9ZW67</accession>
<sequence>MTAFRNHLEFLRRTDDCCALDRPDDLSPQVVAAEALRADGPAIELTTDGRAGVELASGVYGGIDQTRGRTRGQPRSQYPWTRLGLGLGVDRDPAYVDVLETLLALGERRAERDVTYVERAAAATELGVRELDLPTPPDEAWPRFTLGVLSIGTDAGSYWAPIHGTILDGRTIRARVPEAIAAHDRLSTGVSATIALGVPSEALAAAHLLAITDRLATPIEDRGVGATVPLIPTAGGVVPSSAEVIIETAVADRQPDTRSEKREFWEHLVPSTTLTINAEAVFSREDPVVPYTPLGAALSDDLQLAALSLSATLYDRVNSYWGVSPVDWLLLPAEGRLGLCLVASEILYAGFEWQLANLLFSLSDCFDKVIVVDTETGPRNLGQVLGDSWVKAHPSRDWLFSEADAPAARLPTYSRDDETGARLYVDATWDPRWKDEFVAPRVSVTDSYPPEIRTAVRDSWAELGFESDGAFEEVSDSGS</sequence>
<dbReference type="STRING" id="1230458.C484_12606"/>
<keyword evidence="3" id="KW-1185">Reference proteome</keyword>
<feature type="domain" description="3-octaprenyl-4-hydroxybenzoate carboxy-lyase-like C-terminal" evidence="1">
    <location>
        <begin position="305"/>
        <end position="427"/>
    </location>
</feature>
<name>L9ZW67_9EURY</name>
<reference evidence="2 3" key="1">
    <citation type="journal article" date="2014" name="PLoS Genet.">
        <title>Phylogenetically driven sequencing of extremely halophilic archaea reveals strategies for static and dynamic osmo-response.</title>
        <authorList>
            <person name="Becker E.A."/>
            <person name="Seitzer P.M."/>
            <person name="Tritt A."/>
            <person name="Larsen D."/>
            <person name="Krusor M."/>
            <person name="Yao A.I."/>
            <person name="Wu D."/>
            <person name="Madern D."/>
            <person name="Eisen J.A."/>
            <person name="Darling A.E."/>
            <person name="Facciotti M.T."/>
        </authorList>
    </citation>
    <scope>NUCLEOTIDE SEQUENCE [LARGE SCALE GENOMIC DNA]</scope>
    <source>
        <strain evidence="2 3">DSM 12281</strain>
    </source>
</reference>